<gene>
    <name evidence="1" type="ORF">AVEN_161149_1</name>
</gene>
<keyword evidence="2" id="KW-1185">Reference proteome</keyword>
<reference evidence="1 2" key="1">
    <citation type="journal article" date="2019" name="Sci. Rep.">
        <title>Orb-weaving spider Araneus ventricosus genome elucidates the spidroin gene catalogue.</title>
        <authorList>
            <person name="Kono N."/>
            <person name="Nakamura H."/>
            <person name="Ohtoshi R."/>
            <person name="Moran D.A.P."/>
            <person name="Shinohara A."/>
            <person name="Yoshida Y."/>
            <person name="Fujiwara M."/>
            <person name="Mori M."/>
            <person name="Tomita M."/>
            <person name="Arakawa K."/>
        </authorList>
    </citation>
    <scope>NUCLEOTIDE SEQUENCE [LARGE SCALE GENOMIC DNA]</scope>
</reference>
<sequence>MTYQPHLQSHEVPVEYLYTAVSYKKLKNVSGQIDPNRTAGLNKKMKSGKMTNPSTLINELVVLPDCHLLLMHLTGTPLKNENLIRKRRKKINENCVS</sequence>
<protein>
    <submittedName>
        <fullName evidence="1">Uncharacterized protein</fullName>
    </submittedName>
</protein>
<accession>A0A4Y2NQX9</accession>
<organism evidence="1 2">
    <name type="scientific">Araneus ventricosus</name>
    <name type="common">Orbweaver spider</name>
    <name type="synonym">Epeira ventricosa</name>
    <dbReference type="NCBI Taxonomy" id="182803"/>
    <lineage>
        <taxon>Eukaryota</taxon>
        <taxon>Metazoa</taxon>
        <taxon>Ecdysozoa</taxon>
        <taxon>Arthropoda</taxon>
        <taxon>Chelicerata</taxon>
        <taxon>Arachnida</taxon>
        <taxon>Araneae</taxon>
        <taxon>Araneomorphae</taxon>
        <taxon>Entelegynae</taxon>
        <taxon>Araneoidea</taxon>
        <taxon>Araneidae</taxon>
        <taxon>Araneus</taxon>
    </lineage>
</organism>
<dbReference type="AlphaFoldDB" id="A0A4Y2NQX9"/>
<comment type="caution">
    <text evidence="1">The sequence shown here is derived from an EMBL/GenBank/DDBJ whole genome shotgun (WGS) entry which is preliminary data.</text>
</comment>
<proteinExistence type="predicted"/>
<name>A0A4Y2NQX9_ARAVE</name>
<evidence type="ECO:0000313" key="1">
    <source>
        <dbReference type="EMBL" id="GBN40136.1"/>
    </source>
</evidence>
<dbReference type="EMBL" id="BGPR01009459">
    <property type="protein sequence ID" value="GBN40136.1"/>
    <property type="molecule type" value="Genomic_DNA"/>
</dbReference>
<evidence type="ECO:0000313" key="2">
    <source>
        <dbReference type="Proteomes" id="UP000499080"/>
    </source>
</evidence>
<dbReference type="Proteomes" id="UP000499080">
    <property type="component" value="Unassembled WGS sequence"/>
</dbReference>